<dbReference type="Pfam" id="PF00560">
    <property type="entry name" value="LRR_1"/>
    <property type="match status" value="1"/>
</dbReference>
<dbReference type="STRING" id="4795.A0A225UJM0"/>
<sequence>MGNTAIKAREAHAQAKSKPKNSRSVQQQKLKSAKATGVLALPNSKLKKLPDELWQLSTLRSLDLSGNKLSELPPQLSSLATLKTLKVSSNVLAALPDLSPLQALTTLVLDGNVLEDLPLALPPNLIKLSLKGNKLRAVPRSILSLVHLQELDLILSLVHLQELDLSDNALDLLPANLGEMQELQDLNVDDNQLAELPAALARCAKLKLLSARRNSLVGKSAGAKTQPIAAQLLQDSAVQVMNLDGNPMTKEDLQAMDGFDAFLTRRTKLKNKEIHGGLNSDLSLCGLA</sequence>
<dbReference type="SMART" id="SM00364">
    <property type="entry name" value="LRR_BAC"/>
    <property type="match status" value="6"/>
</dbReference>
<feature type="region of interest" description="Disordered" evidence="3">
    <location>
        <begin position="1"/>
        <end position="29"/>
    </location>
</feature>
<dbReference type="Proteomes" id="UP000198211">
    <property type="component" value="Unassembled WGS sequence"/>
</dbReference>
<dbReference type="Pfam" id="PF13855">
    <property type="entry name" value="LRR_8"/>
    <property type="match status" value="1"/>
</dbReference>
<dbReference type="InterPro" id="IPR001611">
    <property type="entry name" value="Leu-rich_rpt"/>
</dbReference>
<dbReference type="PRINTS" id="PR00019">
    <property type="entry name" value="LEURICHRPT"/>
</dbReference>
<dbReference type="InterPro" id="IPR050216">
    <property type="entry name" value="LRR_domain-containing"/>
</dbReference>
<protein>
    <submittedName>
        <fullName evidence="4">Putative LRR protein</fullName>
    </submittedName>
</protein>
<dbReference type="AlphaFoldDB" id="A0A225UJM0"/>
<keyword evidence="1" id="KW-0433">Leucine-rich repeat</keyword>
<evidence type="ECO:0000313" key="5">
    <source>
        <dbReference type="Proteomes" id="UP000198211"/>
    </source>
</evidence>
<accession>A0A225UJM0</accession>
<dbReference type="InterPro" id="IPR003591">
    <property type="entry name" value="Leu-rich_rpt_typical-subtyp"/>
</dbReference>
<proteinExistence type="predicted"/>
<gene>
    <name evidence="4" type="ORF">PHMEG_00037530</name>
</gene>
<dbReference type="PROSITE" id="PS51450">
    <property type="entry name" value="LRR"/>
    <property type="match status" value="1"/>
</dbReference>
<dbReference type="OrthoDB" id="1728874at2759"/>
<dbReference type="GO" id="GO:0005737">
    <property type="term" value="C:cytoplasm"/>
    <property type="evidence" value="ECO:0007669"/>
    <property type="project" value="TreeGrafter"/>
</dbReference>
<keyword evidence="5" id="KW-1185">Reference proteome</keyword>
<evidence type="ECO:0000256" key="1">
    <source>
        <dbReference type="ARBA" id="ARBA00022614"/>
    </source>
</evidence>
<comment type="caution">
    <text evidence="4">The sequence shown here is derived from an EMBL/GenBank/DDBJ whole genome shotgun (WGS) entry which is preliminary data.</text>
</comment>
<dbReference type="Gene3D" id="3.80.10.10">
    <property type="entry name" value="Ribonuclease Inhibitor"/>
    <property type="match status" value="2"/>
</dbReference>
<dbReference type="SUPFAM" id="SSF52058">
    <property type="entry name" value="L domain-like"/>
    <property type="match status" value="1"/>
</dbReference>
<evidence type="ECO:0000256" key="2">
    <source>
        <dbReference type="ARBA" id="ARBA00022737"/>
    </source>
</evidence>
<name>A0A225UJM0_9STRA</name>
<dbReference type="InterPro" id="IPR032675">
    <property type="entry name" value="LRR_dom_sf"/>
</dbReference>
<reference evidence="5" key="1">
    <citation type="submission" date="2017-03" db="EMBL/GenBank/DDBJ databases">
        <title>Phytopthora megakarya and P. palmivora, two closely related causual agents of cacao black pod achieved similar genome size and gene model numbers by different mechanisms.</title>
        <authorList>
            <person name="Ali S."/>
            <person name="Shao J."/>
            <person name="Larry D.J."/>
            <person name="Kronmiller B."/>
            <person name="Shen D."/>
            <person name="Strem M.D."/>
            <person name="Melnick R.L."/>
            <person name="Guiltinan M.J."/>
            <person name="Tyler B.M."/>
            <person name="Meinhardt L.W."/>
            <person name="Bailey B.A."/>
        </authorList>
    </citation>
    <scope>NUCLEOTIDE SEQUENCE [LARGE SCALE GENOMIC DNA]</scope>
    <source>
        <strain evidence="5">zdho120</strain>
    </source>
</reference>
<evidence type="ECO:0000256" key="3">
    <source>
        <dbReference type="SAM" id="MobiDB-lite"/>
    </source>
</evidence>
<keyword evidence="2" id="KW-0677">Repeat</keyword>
<dbReference type="EMBL" id="NBNE01016579">
    <property type="protein sequence ID" value="OWY93173.1"/>
    <property type="molecule type" value="Genomic_DNA"/>
</dbReference>
<evidence type="ECO:0000313" key="4">
    <source>
        <dbReference type="EMBL" id="OWY93173.1"/>
    </source>
</evidence>
<organism evidence="4 5">
    <name type="scientific">Phytophthora megakarya</name>
    <dbReference type="NCBI Taxonomy" id="4795"/>
    <lineage>
        <taxon>Eukaryota</taxon>
        <taxon>Sar</taxon>
        <taxon>Stramenopiles</taxon>
        <taxon>Oomycota</taxon>
        <taxon>Peronosporomycetes</taxon>
        <taxon>Peronosporales</taxon>
        <taxon>Peronosporaceae</taxon>
        <taxon>Phytophthora</taxon>
    </lineage>
</organism>
<dbReference type="PANTHER" id="PTHR48051:SF1">
    <property type="entry name" value="RAS SUPPRESSOR PROTEIN 1"/>
    <property type="match status" value="1"/>
</dbReference>
<dbReference type="PANTHER" id="PTHR48051">
    <property type="match status" value="1"/>
</dbReference>
<dbReference type="SMART" id="SM00369">
    <property type="entry name" value="LRR_TYP"/>
    <property type="match status" value="5"/>
</dbReference>